<dbReference type="Proteomes" id="UP001589774">
    <property type="component" value="Unassembled WGS sequence"/>
</dbReference>
<feature type="transmembrane region" description="Helical" evidence="1">
    <location>
        <begin position="31"/>
        <end position="54"/>
    </location>
</feature>
<dbReference type="RefSeq" id="WP_377476541.1">
    <property type="nucleotide sequence ID" value="NZ_JBHLWO010000001.1"/>
</dbReference>
<feature type="transmembrane region" description="Helical" evidence="1">
    <location>
        <begin position="112"/>
        <end position="133"/>
    </location>
</feature>
<proteinExistence type="predicted"/>
<name>A0ABV6HG72_9SPHI</name>
<evidence type="ECO:0000313" key="2">
    <source>
        <dbReference type="EMBL" id="MFC0316948.1"/>
    </source>
</evidence>
<feature type="transmembrane region" description="Helical" evidence="1">
    <location>
        <begin position="60"/>
        <end position="82"/>
    </location>
</feature>
<evidence type="ECO:0000256" key="1">
    <source>
        <dbReference type="SAM" id="Phobius"/>
    </source>
</evidence>
<reference evidence="2 3" key="1">
    <citation type="submission" date="2024-09" db="EMBL/GenBank/DDBJ databases">
        <authorList>
            <person name="Sun Q."/>
            <person name="Mori K."/>
        </authorList>
    </citation>
    <scope>NUCLEOTIDE SEQUENCE [LARGE SCALE GENOMIC DNA]</scope>
    <source>
        <strain evidence="2 3">CCM 7765</strain>
    </source>
</reference>
<gene>
    <name evidence="2" type="ORF">ACFFI0_01460</name>
</gene>
<dbReference type="EMBL" id="JBHLWO010000001">
    <property type="protein sequence ID" value="MFC0316948.1"/>
    <property type="molecule type" value="Genomic_DNA"/>
</dbReference>
<keyword evidence="1" id="KW-1133">Transmembrane helix</keyword>
<keyword evidence="1" id="KW-0472">Membrane</keyword>
<accession>A0ABV6HG72</accession>
<keyword evidence="1" id="KW-0812">Transmembrane</keyword>
<organism evidence="2 3">
    <name type="scientific">Olivibacter oleidegradans</name>
    <dbReference type="NCBI Taxonomy" id="760123"/>
    <lineage>
        <taxon>Bacteria</taxon>
        <taxon>Pseudomonadati</taxon>
        <taxon>Bacteroidota</taxon>
        <taxon>Sphingobacteriia</taxon>
        <taxon>Sphingobacteriales</taxon>
        <taxon>Sphingobacteriaceae</taxon>
        <taxon>Olivibacter</taxon>
    </lineage>
</organism>
<protein>
    <submittedName>
        <fullName evidence="2">Uncharacterized protein</fullName>
    </submittedName>
</protein>
<evidence type="ECO:0000313" key="3">
    <source>
        <dbReference type="Proteomes" id="UP001589774"/>
    </source>
</evidence>
<keyword evidence="3" id="KW-1185">Reference proteome</keyword>
<comment type="caution">
    <text evidence="2">The sequence shown here is derived from an EMBL/GenBank/DDBJ whole genome shotgun (WGS) entry which is preliminary data.</text>
</comment>
<sequence length="151" mass="17507">MRVRQMMRFIDNILKLDYSLSDWFSKTNQTIIARTAFLFLNKLAFLVSALYFIILPILPIQLGIEVSVAILCGLVVLVMYGLQSKIQAAIENLNYYKEYSKLDTTTKRMKRILGVGLFITCFILMFVSGVSSFTRYGDKVRYQLQKKEYTN</sequence>